<dbReference type="AlphaFoldDB" id="A0A1S6QGT5"/>
<dbReference type="RefSeq" id="WP_035166039.1">
    <property type="nucleotide sequence ID" value="NZ_CP018906.1"/>
</dbReference>
<sequence>MTTTSSQFISVLMKAFLHKQMVSVELTDSHLSGSVIGIRDSQLFLQTLDKQITKIPLDQIKSAKVL</sequence>
<dbReference type="Proteomes" id="UP000030361">
    <property type="component" value="Chromosome"/>
</dbReference>
<name>A0A1S6QGT5_9LACO</name>
<keyword evidence="2" id="KW-1185">Reference proteome</keyword>
<organism evidence="1 2">
    <name type="scientific">Lentilactobacillus curieae</name>
    <dbReference type="NCBI Taxonomy" id="1138822"/>
    <lineage>
        <taxon>Bacteria</taxon>
        <taxon>Bacillati</taxon>
        <taxon>Bacillota</taxon>
        <taxon>Bacilli</taxon>
        <taxon>Lactobacillales</taxon>
        <taxon>Lactobacillaceae</taxon>
        <taxon>Lentilactobacillus</taxon>
    </lineage>
</organism>
<protein>
    <recommendedName>
        <fullName evidence="3">LSM domain-containing protein</fullName>
    </recommendedName>
</protein>
<dbReference type="KEGG" id="lcu:PL11_002220"/>
<accession>A0A1S6QGT5</accession>
<evidence type="ECO:0000313" key="2">
    <source>
        <dbReference type="Proteomes" id="UP000030361"/>
    </source>
</evidence>
<gene>
    <name evidence="1" type="ORF">PL11_002220</name>
</gene>
<evidence type="ECO:0008006" key="3">
    <source>
        <dbReference type="Google" id="ProtNLM"/>
    </source>
</evidence>
<evidence type="ECO:0000313" key="1">
    <source>
        <dbReference type="EMBL" id="AQW20812.1"/>
    </source>
</evidence>
<dbReference type="OrthoDB" id="9937044at2"/>
<dbReference type="EMBL" id="CP018906">
    <property type="protein sequence ID" value="AQW20812.1"/>
    <property type="molecule type" value="Genomic_DNA"/>
</dbReference>
<reference evidence="1 2" key="1">
    <citation type="journal article" date="2015" name="Genome Announc.">
        <title>Genome Sequence of Lactobacillus curieae CCTCC M 2011381T, a Novel Producer of Gamma-aminobutyric Acid.</title>
        <authorList>
            <person name="Wang Y."/>
            <person name="Wang Y."/>
            <person name="Lang C."/>
            <person name="Wei D."/>
            <person name="Xu P."/>
            <person name="Xie J."/>
        </authorList>
    </citation>
    <scope>NUCLEOTIDE SEQUENCE [LARGE SCALE GENOMIC DNA]</scope>
    <source>
        <strain evidence="1 2">CCTCC M 2011381</strain>
    </source>
</reference>
<proteinExistence type="predicted"/>